<evidence type="ECO:0000313" key="4">
    <source>
        <dbReference type="Proteomes" id="UP001597520"/>
    </source>
</evidence>
<dbReference type="EMBL" id="JBHUML010000006">
    <property type="protein sequence ID" value="MFD2707099.1"/>
    <property type="molecule type" value="Genomic_DNA"/>
</dbReference>
<protein>
    <submittedName>
        <fullName evidence="3">Class D sortase</fullName>
    </submittedName>
</protein>
<dbReference type="Proteomes" id="UP001597520">
    <property type="component" value="Unassembled WGS sequence"/>
</dbReference>
<dbReference type="CDD" id="cd06166">
    <property type="entry name" value="Sortase_D_2"/>
    <property type="match status" value="1"/>
</dbReference>
<keyword evidence="4" id="KW-1185">Reference proteome</keyword>
<comment type="caution">
    <text evidence="3">The sequence shown here is derived from an EMBL/GenBank/DDBJ whole genome shotgun (WGS) entry which is preliminary data.</text>
</comment>
<sequence length="214" mass="23164">MKPAALLLVLTGILLLLYPHVNEWMADSRQAQLLEQWETAEAAQVETRAGRDYKELEHVFQQAEKEQAFNSAPEHPPESKGETDPIGLLRIPAINVELPVAKGASASILDVAAGHLAGTAALGAEGNSAVAAHRSHTYGRMFNRLDEVETGDLIEVETGTGTHSYTVFQTTVVDPSDTSVLRQDTNGEDVITLITCTPMKNPVNRLIVQGKIES</sequence>
<evidence type="ECO:0000256" key="1">
    <source>
        <dbReference type="ARBA" id="ARBA00022801"/>
    </source>
</evidence>
<evidence type="ECO:0000313" key="3">
    <source>
        <dbReference type="EMBL" id="MFD2707099.1"/>
    </source>
</evidence>
<dbReference type="NCBIfam" id="TIGR01076">
    <property type="entry name" value="sortase_fam"/>
    <property type="match status" value="1"/>
</dbReference>
<gene>
    <name evidence="3" type="ORF">ACFSUB_16710</name>
</gene>
<proteinExistence type="predicted"/>
<name>A0ABW5T6S5_9BACI</name>
<dbReference type="InterPro" id="IPR023365">
    <property type="entry name" value="Sortase_dom-sf"/>
</dbReference>
<dbReference type="RefSeq" id="WP_380714422.1">
    <property type="nucleotide sequence ID" value="NZ_JBHUML010000006.1"/>
</dbReference>
<dbReference type="Pfam" id="PF04203">
    <property type="entry name" value="Sortase"/>
    <property type="match status" value="1"/>
</dbReference>
<organism evidence="3 4">
    <name type="scientific">Salibacterium lacus</name>
    <dbReference type="NCBI Taxonomy" id="1898109"/>
    <lineage>
        <taxon>Bacteria</taxon>
        <taxon>Bacillati</taxon>
        <taxon>Bacillota</taxon>
        <taxon>Bacilli</taxon>
        <taxon>Bacillales</taxon>
        <taxon>Bacillaceae</taxon>
    </lineage>
</organism>
<dbReference type="InterPro" id="IPR042000">
    <property type="entry name" value="Sortase_D_2"/>
</dbReference>
<feature type="region of interest" description="Disordered" evidence="2">
    <location>
        <begin position="66"/>
        <end position="85"/>
    </location>
</feature>
<reference evidence="4" key="1">
    <citation type="journal article" date="2019" name="Int. J. Syst. Evol. Microbiol.">
        <title>The Global Catalogue of Microorganisms (GCM) 10K type strain sequencing project: providing services to taxonomists for standard genome sequencing and annotation.</title>
        <authorList>
            <consortium name="The Broad Institute Genomics Platform"/>
            <consortium name="The Broad Institute Genome Sequencing Center for Infectious Disease"/>
            <person name="Wu L."/>
            <person name="Ma J."/>
        </authorList>
    </citation>
    <scope>NUCLEOTIDE SEQUENCE [LARGE SCALE GENOMIC DNA]</scope>
    <source>
        <strain evidence="4">KCTC 33792</strain>
    </source>
</reference>
<dbReference type="SUPFAM" id="SSF63817">
    <property type="entry name" value="Sortase"/>
    <property type="match status" value="1"/>
</dbReference>
<evidence type="ECO:0000256" key="2">
    <source>
        <dbReference type="SAM" id="MobiDB-lite"/>
    </source>
</evidence>
<keyword evidence="1" id="KW-0378">Hydrolase</keyword>
<accession>A0ABW5T6S5</accession>
<dbReference type="Gene3D" id="2.40.260.10">
    <property type="entry name" value="Sortase"/>
    <property type="match status" value="1"/>
</dbReference>
<dbReference type="InterPro" id="IPR005754">
    <property type="entry name" value="Sortase"/>
</dbReference>